<keyword evidence="1" id="KW-0472">Membrane</keyword>
<reference evidence="2 3" key="1">
    <citation type="submission" date="2020-09" db="EMBL/GenBank/DDBJ databases">
        <title>Parvimonas S3374 sp. nov.</title>
        <authorList>
            <person name="Buhl M."/>
        </authorList>
    </citation>
    <scope>NUCLEOTIDE SEQUENCE [LARGE SCALE GENOMIC DNA]</scope>
    <source>
        <strain evidence="2 3">S3374</strain>
    </source>
</reference>
<keyword evidence="1" id="KW-1133">Transmembrane helix</keyword>
<dbReference type="EMBL" id="JACVDA010000010">
    <property type="protein sequence ID" value="MBK1468583.1"/>
    <property type="molecule type" value="Genomic_DNA"/>
</dbReference>
<feature type="transmembrane region" description="Helical" evidence="1">
    <location>
        <begin position="222"/>
        <end position="255"/>
    </location>
</feature>
<evidence type="ECO:0000313" key="2">
    <source>
        <dbReference type="EMBL" id="MBK1468583.1"/>
    </source>
</evidence>
<evidence type="ECO:0000256" key="1">
    <source>
        <dbReference type="SAM" id="Phobius"/>
    </source>
</evidence>
<evidence type="ECO:0000313" key="3">
    <source>
        <dbReference type="Proteomes" id="UP000823123"/>
    </source>
</evidence>
<feature type="transmembrane region" description="Helical" evidence="1">
    <location>
        <begin position="188"/>
        <end position="210"/>
    </location>
</feature>
<protein>
    <submittedName>
        <fullName evidence="2">DUF1700 domain-containing protein</fullName>
    </submittedName>
</protein>
<name>A0ABS1C903_9FIRM</name>
<proteinExistence type="predicted"/>
<feature type="transmembrane region" description="Helical" evidence="1">
    <location>
        <begin position="165"/>
        <end position="182"/>
    </location>
</feature>
<accession>A0ABS1C903</accession>
<keyword evidence="1" id="KW-0812">Transmembrane</keyword>
<gene>
    <name evidence="2" type="ORF">IBJ83_04530</name>
</gene>
<comment type="caution">
    <text evidence="2">The sequence shown here is derived from an EMBL/GenBank/DDBJ whole genome shotgun (WGS) entry which is preliminary data.</text>
</comment>
<dbReference type="Proteomes" id="UP000823123">
    <property type="component" value="Unassembled WGS sequence"/>
</dbReference>
<dbReference type="Pfam" id="PF22564">
    <property type="entry name" value="HAAS"/>
    <property type="match status" value="1"/>
</dbReference>
<feature type="transmembrane region" description="Helical" evidence="1">
    <location>
        <begin position="111"/>
        <end position="129"/>
    </location>
</feature>
<dbReference type="RefSeq" id="WP_201275551.1">
    <property type="nucleotide sequence ID" value="NZ_AP038371.1"/>
</dbReference>
<feature type="transmembrane region" description="Helical" evidence="1">
    <location>
        <begin position="267"/>
        <end position="288"/>
    </location>
</feature>
<sequence>MNKIEYLDVLKDYLLKSYSEEESLDILRDYEEYFLNGKLDGKTESEIILELGSPKKIVQELKMEDREVVKKDGIFSGLSRKFDNWFENGLSSQNGSMGILENKADKFFEKYGIFAFMFFAIFSVFQIMLGLRFSVGLTIMLGIFTISMSFLVRTNKGFDTKQGRFLTSINILFIMFYLFLALKGTLDILEIGFSFSFWLAIINLILISIFSKGMFFLMIISLIFAMLLILLGGIWFFFVVITVTGVGVAIFLTPITLTALSSLSLSFLWIIFPIMLAIGLFMMMCIVIKYYSIAIYRMVLNYNNWIKTKFMYSRVYGSKTKEDENER</sequence>
<organism evidence="2 3">
    <name type="scientific">Parvimonas parva</name>
    <dbReference type="NCBI Taxonomy" id="2769485"/>
    <lineage>
        <taxon>Bacteria</taxon>
        <taxon>Bacillati</taxon>
        <taxon>Bacillota</taxon>
        <taxon>Tissierellia</taxon>
        <taxon>Tissierellales</taxon>
        <taxon>Peptoniphilaceae</taxon>
        <taxon>Parvimonas</taxon>
    </lineage>
</organism>
<keyword evidence="3" id="KW-1185">Reference proteome</keyword>
<feature type="transmembrane region" description="Helical" evidence="1">
    <location>
        <begin position="135"/>
        <end position="153"/>
    </location>
</feature>